<protein>
    <submittedName>
        <fullName evidence="2">Uncharacterized protein</fullName>
    </submittedName>
</protein>
<evidence type="ECO:0000313" key="2">
    <source>
        <dbReference type="EMBL" id="QZA70637.1"/>
    </source>
</evidence>
<dbReference type="GeneID" id="77944042"/>
<feature type="region of interest" description="Disordered" evidence="1">
    <location>
        <begin position="24"/>
        <end position="65"/>
    </location>
</feature>
<proteinExistence type="predicted"/>
<feature type="compositionally biased region" description="Basic residues" evidence="1">
    <location>
        <begin position="49"/>
        <end position="65"/>
    </location>
</feature>
<keyword evidence="3" id="KW-1185">Reference proteome</keyword>
<reference evidence="2" key="1">
    <citation type="submission" date="2021-07" db="EMBL/GenBank/DDBJ databases">
        <authorList>
            <person name="Roth S.J."/>
            <person name="Krukonis G.P."/>
            <person name="Delesalle V.A."/>
        </authorList>
    </citation>
    <scope>NUCLEOTIDE SEQUENCE</scope>
</reference>
<dbReference type="KEGG" id="vg:77944042"/>
<evidence type="ECO:0000256" key="1">
    <source>
        <dbReference type="SAM" id="MobiDB-lite"/>
    </source>
</evidence>
<accession>A0AAE8BUR1</accession>
<name>A0AAE8BUR1_9CAUD</name>
<organism evidence="2 3">
    <name type="scientific">Erwinia phage AH04</name>
    <dbReference type="NCBI Taxonomy" id="2869569"/>
    <lineage>
        <taxon>Viruses</taxon>
        <taxon>Duplodnaviria</taxon>
        <taxon>Heunggongvirae</taxon>
        <taxon>Uroviricota</taxon>
        <taxon>Caudoviricetes</taxon>
        <taxon>Chimalliviridae</taxon>
        <taxon>Meadowvirus</taxon>
        <taxon>Meadowvirus AH04</taxon>
    </lineage>
</organism>
<sequence length="65" mass="7536">MKDGSITTYVTYRQNRDNRIELIHSSTHPTPKDNPITVKGNSRQEVVQGKRHSWPVTKKRKGFKS</sequence>
<evidence type="ECO:0000313" key="3">
    <source>
        <dbReference type="Proteomes" id="UP000827517"/>
    </source>
</evidence>
<gene>
    <name evidence="2" type="primary">162</name>
    <name evidence="2" type="ORF">AH04_162</name>
</gene>
<dbReference type="EMBL" id="MZ501267">
    <property type="protein sequence ID" value="QZA70637.1"/>
    <property type="molecule type" value="Genomic_DNA"/>
</dbReference>
<dbReference type="RefSeq" id="YP_010667916.1">
    <property type="nucleotide sequence ID" value="NC_070952.1"/>
</dbReference>
<dbReference type="Proteomes" id="UP000827517">
    <property type="component" value="Segment"/>
</dbReference>